<comment type="caution">
    <text evidence="2">The sequence shown here is derived from an EMBL/GenBank/DDBJ whole genome shotgun (WGS) entry which is preliminary data.</text>
</comment>
<evidence type="ECO:0000313" key="2">
    <source>
        <dbReference type="EMBL" id="HHE04828.1"/>
    </source>
</evidence>
<protein>
    <submittedName>
        <fullName evidence="2">MBL fold metallo-hydrolase</fullName>
    </submittedName>
</protein>
<feature type="non-terminal residue" evidence="2">
    <location>
        <position position="246"/>
    </location>
</feature>
<sequence length="246" mass="28429">MKIRFLGTGAGEGIPVIGCNCSHCIYAKKHPEVRRDRTAFIIEEKKTKLLVETPPDIREIILRYDITDLDAVFISHTDYDHIAGIYEFKYWKEPVDIYLGSEWIEKIYECYNLKRAPKVKLKGLKKNKFINIENLRIDNFIVPHRSYSYAFSFSNGEKEIVYLGDCGWPIPENVIKRINSADIIIINTPFYDREDSAHTNILQVLKITEKLKGKLLLTHISHHSPTPDKLKKIIGNRAILTNDGLE</sequence>
<dbReference type="Proteomes" id="UP000886110">
    <property type="component" value="Unassembled WGS sequence"/>
</dbReference>
<dbReference type="EMBL" id="DRTB01000153">
    <property type="protein sequence ID" value="HHE04828.1"/>
    <property type="molecule type" value="Genomic_DNA"/>
</dbReference>
<dbReference type="PANTHER" id="PTHR42663">
    <property type="entry name" value="HYDROLASE C777.06C-RELATED-RELATED"/>
    <property type="match status" value="1"/>
</dbReference>
<organism evidence="2">
    <name type="scientific">candidate division WOR-3 bacterium</name>
    <dbReference type="NCBI Taxonomy" id="2052148"/>
    <lineage>
        <taxon>Bacteria</taxon>
        <taxon>Bacteria division WOR-3</taxon>
    </lineage>
</organism>
<evidence type="ECO:0000259" key="1">
    <source>
        <dbReference type="Pfam" id="PF12706"/>
    </source>
</evidence>
<dbReference type="InterPro" id="IPR001279">
    <property type="entry name" value="Metallo-B-lactamas"/>
</dbReference>
<dbReference type="Gene3D" id="3.60.15.10">
    <property type="entry name" value="Ribonuclease Z/Hydroxyacylglutathione hydrolase-like"/>
    <property type="match status" value="1"/>
</dbReference>
<name>A0A7C5H904_UNCW3</name>
<dbReference type="Pfam" id="PF12706">
    <property type="entry name" value="Lactamase_B_2"/>
    <property type="match status" value="1"/>
</dbReference>
<reference evidence="2" key="1">
    <citation type="journal article" date="2020" name="mSystems">
        <title>Genome- and Community-Level Interaction Insights into Carbon Utilization and Element Cycling Functions of Hydrothermarchaeota in Hydrothermal Sediment.</title>
        <authorList>
            <person name="Zhou Z."/>
            <person name="Liu Y."/>
            <person name="Xu W."/>
            <person name="Pan J."/>
            <person name="Luo Z.H."/>
            <person name="Li M."/>
        </authorList>
    </citation>
    <scope>NUCLEOTIDE SEQUENCE [LARGE SCALE GENOMIC DNA]</scope>
    <source>
        <strain evidence="2">HyVt-74</strain>
    </source>
</reference>
<feature type="domain" description="Metallo-beta-lactamase" evidence="1">
    <location>
        <begin position="62"/>
        <end position="220"/>
    </location>
</feature>
<dbReference type="SUPFAM" id="SSF56281">
    <property type="entry name" value="Metallo-hydrolase/oxidoreductase"/>
    <property type="match status" value="1"/>
</dbReference>
<accession>A0A7C5H904</accession>
<dbReference type="InterPro" id="IPR036866">
    <property type="entry name" value="RibonucZ/Hydroxyglut_hydro"/>
</dbReference>
<proteinExistence type="predicted"/>
<dbReference type="PANTHER" id="PTHR42663:SF6">
    <property type="entry name" value="HYDROLASE C777.06C-RELATED"/>
    <property type="match status" value="1"/>
</dbReference>
<gene>
    <name evidence="2" type="ORF">ENL19_02050</name>
</gene>
<dbReference type="AlphaFoldDB" id="A0A7C5H904"/>